<evidence type="ECO:0000256" key="3">
    <source>
        <dbReference type="ARBA" id="ARBA00022989"/>
    </source>
</evidence>
<dbReference type="STRING" id="311458.CSUB_C1187"/>
<dbReference type="KEGG" id="csu:CSUB_C1187"/>
<dbReference type="GO" id="GO:0008381">
    <property type="term" value="F:mechanosensitive monoatomic ion channel activity"/>
    <property type="evidence" value="ECO:0007669"/>
    <property type="project" value="InterPro"/>
</dbReference>
<dbReference type="InterPro" id="IPR010920">
    <property type="entry name" value="LSM_dom_sf"/>
</dbReference>
<dbReference type="Gene3D" id="1.10.287.1260">
    <property type="match status" value="1"/>
</dbReference>
<dbReference type="Gene3D" id="2.30.30.60">
    <property type="match status" value="1"/>
</dbReference>
<evidence type="ECO:0000313" key="7">
    <source>
        <dbReference type="EMBL" id="BAJ48264.1"/>
    </source>
</evidence>
<dbReference type="Pfam" id="PF00924">
    <property type="entry name" value="MS_channel_2nd"/>
    <property type="match status" value="1"/>
</dbReference>
<dbReference type="GO" id="GO:0016020">
    <property type="term" value="C:membrane"/>
    <property type="evidence" value="ECO:0007669"/>
    <property type="project" value="UniProtKB-SubCell"/>
</dbReference>
<feature type="transmembrane region" description="Helical" evidence="5">
    <location>
        <begin position="21"/>
        <end position="39"/>
    </location>
</feature>
<evidence type="ECO:0000256" key="4">
    <source>
        <dbReference type="ARBA" id="ARBA00023136"/>
    </source>
</evidence>
<evidence type="ECO:0000313" key="8">
    <source>
        <dbReference type="EMBL" id="BAJ51039.1"/>
    </source>
</evidence>
<organism evidence="7 9">
    <name type="scientific">Caldiarchaeum subterraneum</name>
    <dbReference type="NCBI Taxonomy" id="311458"/>
    <lineage>
        <taxon>Archaea</taxon>
        <taxon>Nitrososphaerota</taxon>
        <taxon>Candidatus Caldarchaeales</taxon>
        <taxon>Candidatus Caldarchaeaceae</taxon>
        <taxon>Candidatus Caldarchaeum</taxon>
    </lineage>
</organism>
<feature type="transmembrane region" description="Helical" evidence="5">
    <location>
        <begin position="59"/>
        <end position="79"/>
    </location>
</feature>
<evidence type="ECO:0000256" key="5">
    <source>
        <dbReference type="SAM" id="Phobius"/>
    </source>
</evidence>
<dbReference type="SUPFAM" id="SSF50182">
    <property type="entry name" value="Sm-like ribonucleoproteins"/>
    <property type="match status" value="1"/>
</dbReference>
<keyword evidence="3 5" id="KW-1133">Transmembrane helix</keyword>
<dbReference type="EMBL" id="AP011860">
    <property type="protein sequence ID" value="BAJ48264.1"/>
    <property type="molecule type" value="Genomic_DNA"/>
</dbReference>
<comment type="subcellular location">
    <subcellularLocation>
        <location evidence="1">Membrane</location>
    </subcellularLocation>
</comment>
<evidence type="ECO:0000256" key="1">
    <source>
        <dbReference type="ARBA" id="ARBA00004370"/>
    </source>
</evidence>
<dbReference type="AlphaFoldDB" id="E6N7J5"/>
<sequence>MASSAEQKQVARKTVQASLRLVMYVILYVAAAAVLQLLFFDVLPRYGIMLGDYAVYGQVLLALGFGYLIVSGISSFVYWTMRVRYDHSVAAAVRNLARILGLGALVASIAGGVGGAASGVALGGFIGIVIGFASQQILGQALAGLFVLITRPFKIGDTVNLAGEEGLVEDVTTLFTIVAKPDGTRTLIPNNAILGGKIHIKPSQ</sequence>
<proteinExistence type="predicted"/>
<dbReference type="PANTHER" id="PTHR30221">
    <property type="entry name" value="SMALL-CONDUCTANCE MECHANOSENSITIVE CHANNEL"/>
    <property type="match status" value="1"/>
</dbReference>
<dbReference type="InterPro" id="IPR006685">
    <property type="entry name" value="MscS_channel_2nd"/>
</dbReference>
<keyword evidence="2 5" id="KW-0812">Transmembrane</keyword>
<evidence type="ECO:0000313" key="9">
    <source>
        <dbReference type="Proteomes" id="UP000008120"/>
    </source>
</evidence>
<evidence type="ECO:0000259" key="6">
    <source>
        <dbReference type="Pfam" id="PF00924"/>
    </source>
</evidence>
<dbReference type="BioCyc" id="CCAL311458:G131R-1198-MONOMER"/>
<feature type="transmembrane region" description="Helical" evidence="5">
    <location>
        <begin position="125"/>
        <end position="149"/>
    </location>
</feature>
<feature type="transmembrane region" description="Helical" evidence="5">
    <location>
        <begin position="99"/>
        <end position="119"/>
    </location>
</feature>
<dbReference type="PANTHER" id="PTHR30221:SF1">
    <property type="entry name" value="SMALL-CONDUCTANCE MECHANOSENSITIVE CHANNEL"/>
    <property type="match status" value="1"/>
</dbReference>
<reference evidence="7 9" key="2">
    <citation type="journal article" date="2011" name="Nucleic Acids Res.">
        <title>Insights into the evolution of Archaea and eukaryotic protein modifier systems revealed by the genome of a novel archaeal group.</title>
        <authorList>
            <person name="Nunoura T."/>
            <person name="Takaki Y."/>
            <person name="Kakuta J."/>
            <person name="Nishi S."/>
            <person name="Sugahara J."/>
            <person name="Kazama H."/>
            <person name="Chee G."/>
            <person name="Hattori M."/>
            <person name="Kanai A."/>
            <person name="Atomi H."/>
            <person name="Takai K."/>
            <person name="Takami H."/>
        </authorList>
    </citation>
    <scope>NUCLEOTIDE SEQUENCE [LARGE SCALE GENOMIC DNA]</scope>
</reference>
<dbReference type="Proteomes" id="UP000008120">
    <property type="component" value="Chromosome"/>
</dbReference>
<dbReference type="InterPro" id="IPR023408">
    <property type="entry name" value="MscS_beta-dom_sf"/>
</dbReference>
<gene>
    <name evidence="8" type="ORF">CSUB_C1187</name>
    <name evidence="7" type="ORF">HGMM_F53A03C20</name>
</gene>
<keyword evidence="4 5" id="KW-0472">Membrane</keyword>
<accession>E6N7J5</accession>
<feature type="domain" description="Mechanosensitive ion channel MscS" evidence="6">
    <location>
        <begin position="139"/>
        <end position="198"/>
    </location>
</feature>
<dbReference type="EMBL" id="BA000048">
    <property type="protein sequence ID" value="BAJ51039.1"/>
    <property type="molecule type" value="Genomic_DNA"/>
</dbReference>
<name>E6N7J5_CALS0</name>
<protein>
    <recommendedName>
        <fullName evidence="6">Mechanosensitive ion channel MscS domain-containing protein</fullName>
    </recommendedName>
</protein>
<evidence type="ECO:0000256" key="2">
    <source>
        <dbReference type="ARBA" id="ARBA00022692"/>
    </source>
</evidence>
<dbReference type="InterPro" id="IPR045275">
    <property type="entry name" value="MscS_archaea/bacteria_type"/>
</dbReference>
<reference evidence="7 9" key="1">
    <citation type="journal article" date="2005" name="Environ. Microbiol.">
        <title>Genetic and functional properties of uncultivated thermophilic crenarchaeotes from a subsurface gold mine as revealed by analysis of genome fragments.</title>
        <authorList>
            <person name="Nunoura T."/>
            <person name="Hirayama H."/>
            <person name="Takami H."/>
            <person name="Oida H."/>
            <person name="Nishi S."/>
            <person name="Shimamura S."/>
            <person name="Suzuki Y."/>
            <person name="Inagaki F."/>
            <person name="Takai K."/>
            <person name="Nealson K.H."/>
            <person name="Horikoshi K."/>
        </authorList>
    </citation>
    <scope>NUCLEOTIDE SEQUENCE [LARGE SCALE GENOMIC DNA]</scope>
</reference>